<comment type="subcellular location">
    <subcellularLocation>
        <location evidence="1">Target cell</location>
        <location evidence="1">Target cell cytoplasm</location>
    </subcellularLocation>
</comment>
<keyword evidence="4" id="KW-0843">Virulence</keyword>
<dbReference type="GO" id="GO:0090729">
    <property type="term" value="F:toxin activity"/>
    <property type="evidence" value="ECO:0007669"/>
    <property type="project" value="UniProtKB-KW"/>
</dbReference>
<accession>A0A447KZI1</accession>
<feature type="domain" description="VENN motif-containing" evidence="5">
    <location>
        <begin position="333"/>
        <end position="383"/>
    </location>
</feature>
<sequence length="654" mass="66957">MTGSAYMSVSRDKLNSNFDSVKEQSGLFAGRGGYDVKVGEHTQLNGAVIASSAAQDRNRLETGTLGWSDIHNQADYKATHSGGSFSSGGPVGKDLLTHMAGGMLSVANNSGHADGTTKAGISEGTLIVRDSVRQRQDITTLNRDTEHANDGSISPIFNKEKEQNRLKQVQLIGEIGSQVMDIARTQGQIRATNAGKAELAAKGEKEPGKGASKEDWAAYNEKLTNTSSYKTAQAEWGTGSAIQQGMQAATAAIQGLAGGNMAQALSGAAAPYLAEQIHQLAPDEASRAMAHAVVGAVTAYASGNSAAAGATGAVSGELMAQLVLERLYPGKKVSELSESEKQAISALSTLAAGLVGGLATGDTVGAVTAAQAGKNAVENNFLGATSSDKLDKAVEKIKNGDKSLATANELIKLENADKRSDALVSKFAKDPSQMNSTERAELAGYLRVYAAEMEKEYGPAVSQELVKGLLSGQDYIKRSPDSEAMAKAQNIMNTWGYHKSNASIGDAPLLFGGTVLGTTIKAMATNVAIGVGVNTGVQLAGKDPFSYVDAIMAGVTAAATTGKGIIVSVPINMGGAAIGSGIKGEEPLNSMAGAGAGTVAGGVGGTIIKGVTSKVAEEAVSDLTGAIGGSYLIEKTGNYVKDNLDGKGGDDNEK</sequence>
<evidence type="ECO:0000256" key="3">
    <source>
        <dbReference type="ARBA" id="ARBA00022913"/>
    </source>
</evidence>
<reference evidence="6 7" key="1">
    <citation type="submission" date="2018-12" db="EMBL/GenBank/DDBJ databases">
        <authorList>
            <consortium name="Pathogen Informatics"/>
        </authorList>
    </citation>
    <scope>NUCLEOTIDE SEQUENCE [LARGE SCALE GENOMIC DNA]</scope>
    <source>
        <strain evidence="6 7">NCTC11214</strain>
    </source>
</reference>
<evidence type="ECO:0000313" key="6">
    <source>
        <dbReference type="EMBL" id="VDZ63630.1"/>
    </source>
</evidence>
<evidence type="ECO:0000256" key="2">
    <source>
        <dbReference type="ARBA" id="ARBA00022656"/>
    </source>
</evidence>
<name>A0A447KZI1_SEROD</name>
<gene>
    <name evidence="6" type="ORF">NCTC11214_04562</name>
</gene>
<dbReference type="Proteomes" id="UP000281391">
    <property type="component" value="Chromosome"/>
</dbReference>
<evidence type="ECO:0000259" key="5">
    <source>
        <dbReference type="Pfam" id="PF04829"/>
    </source>
</evidence>
<proteinExistence type="predicted"/>
<evidence type="ECO:0000256" key="4">
    <source>
        <dbReference type="ARBA" id="ARBA00023026"/>
    </source>
</evidence>
<dbReference type="AlphaFoldDB" id="A0A447KZI1"/>
<dbReference type="InterPro" id="IPR006914">
    <property type="entry name" value="VENN_dom"/>
</dbReference>
<organism evidence="6 7">
    <name type="scientific">Serratia odorifera</name>
    <dbReference type="NCBI Taxonomy" id="618"/>
    <lineage>
        <taxon>Bacteria</taxon>
        <taxon>Pseudomonadati</taxon>
        <taxon>Pseudomonadota</taxon>
        <taxon>Gammaproteobacteria</taxon>
        <taxon>Enterobacterales</taxon>
        <taxon>Yersiniaceae</taxon>
        <taxon>Serratia</taxon>
    </lineage>
</organism>
<evidence type="ECO:0000313" key="7">
    <source>
        <dbReference type="Proteomes" id="UP000281391"/>
    </source>
</evidence>
<dbReference type="KEGG" id="sof:NCTC11214_04562"/>
<keyword evidence="2" id="KW-0800">Toxin</keyword>
<protein>
    <submittedName>
        <fullName evidence="6">Possible hemagglutinin (DUF638)</fullName>
    </submittedName>
</protein>
<keyword evidence="3" id="KW-1266">Target cell cytoplasm</keyword>
<evidence type="ECO:0000256" key="1">
    <source>
        <dbReference type="ARBA" id="ARBA00004219"/>
    </source>
</evidence>
<dbReference type="EMBL" id="LR134117">
    <property type="protein sequence ID" value="VDZ63630.1"/>
    <property type="molecule type" value="Genomic_DNA"/>
</dbReference>
<dbReference type="Pfam" id="PF04829">
    <property type="entry name" value="PT-VENN"/>
    <property type="match status" value="1"/>
</dbReference>